<feature type="transmembrane region" description="Helical" evidence="1">
    <location>
        <begin position="40"/>
        <end position="62"/>
    </location>
</feature>
<evidence type="ECO:0000256" key="1">
    <source>
        <dbReference type="SAM" id="Phobius"/>
    </source>
</evidence>
<comment type="caution">
    <text evidence="2">The sequence shown here is derived from an EMBL/GenBank/DDBJ whole genome shotgun (WGS) entry which is preliminary data.</text>
</comment>
<feature type="transmembrane region" description="Helical" evidence="1">
    <location>
        <begin position="14"/>
        <end position="34"/>
    </location>
</feature>
<evidence type="ECO:0000313" key="2">
    <source>
        <dbReference type="EMBL" id="MBD8048446.1"/>
    </source>
</evidence>
<sequence>MGTMYKEIICRKKLSVLLFLFMVILIFILLSDFINSFIGSMRIVCNTFFLFLTIGFCIFEAYKCSIKYKYSIIADQLIIHRIRGDVQFLVEDIKIKDIEYVGQCSQGSKFFRLISPKKYICSIFKLNKYCCVYKMNGKISKFYFEPSDELVEKLKNVKEKNALCYGQCL</sequence>
<accession>A0ABR8YWW3</accession>
<dbReference type="Proteomes" id="UP000627166">
    <property type="component" value="Unassembled WGS sequence"/>
</dbReference>
<proteinExistence type="predicted"/>
<keyword evidence="1" id="KW-0812">Transmembrane</keyword>
<evidence type="ECO:0008006" key="4">
    <source>
        <dbReference type="Google" id="ProtNLM"/>
    </source>
</evidence>
<gene>
    <name evidence="2" type="ORF">H9637_15635</name>
</gene>
<organism evidence="2 3">
    <name type="scientific">Clostridium faecium</name>
    <dbReference type="NCBI Taxonomy" id="2762223"/>
    <lineage>
        <taxon>Bacteria</taxon>
        <taxon>Bacillati</taxon>
        <taxon>Bacillota</taxon>
        <taxon>Clostridia</taxon>
        <taxon>Eubacteriales</taxon>
        <taxon>Clostridiaceae</taxon>
        <taxon>Clostridium</taxon>
    </lineage>
</organism>
<dbReference type="EMBL" id="JACSQB010000141">
    <property type="protein sequence ID" value="MBD8048446.1"/>
    <property type="molecule type" value="Genomic_DNA"/>
</dbReference>
<dbReference type="RefSeq" id="WP_191741397.1">
    <property type="nucleotide sequence ID" value="NZ_JACSQB010000141.1"/>
</dbReference>
<reference evidence="2 3" key="1">
    <citation type="submission" date="2020-08" db="EMBL/GenBank/DDBJ databases">
        <title>A Genomic Blueprint of the Chicken Gut Microbiome.</title>
        <authorList>
            <person name="Gilroy R."/>
            <person name="Ravi A."/>
            <person name="Getino M."/>
            <person name="Pursley I."/>
            <person name="Horton D.L."/>
            <person name="Alikhan N.-F."/>
            <person name="Baker D."/>
            <person name="Gharbi K."/>
            <person name="Hall N."/>
            <person name="Watson M."/>
            <person name="Adriaenssens E.M."/>
            <person name="Foster-Nyarko E."/>
            <person name="Jarju S."/>
            <person name="Secka A."/>
            <person name="Antonio M."/>
            <person name="Oren A."/>
            <person name="Chaudhuri R."/>
            <person name="La Ragione R.M."/>
            <person name="Hildebrand F."/>
            <person name="Pallen M.J."/>
        </authorList>
    </citation>
    <scope>NUCLEOTIDE SEQUENCE [LARGE SCALE GENOMIC DNA]</scope>
    <source>
        <strain evidence="2 3">N37</strain>
    </source>
</reference>
<keyword evidence="1" id="KW-1133">Transmembrane helix</keyword>
<keyword evidence="1" id="KW-0472">Membrane</keyword>
<keyword evidence="3" id="KW-1185">Reference proteome</keyword>
<evidence type="ECO:0000313" key="3">
    <source>
        <dbReference type="Proteomes" id="UP000627166"/>
    </source>
</evidence>
<name>A0ABR8YWW3_9CLOT</name>
<protein>
    <recommendedName>
        <fullName evidence="4">Bacterial Pleckstrin homology domain-containing protein</fullName>
    </recommendedName>
</protein>